<reference evidence="3" key="1">
    <citation type="journal article" date="2023" name="Science">
        <title>Genome structures resolve the early diversification of teleost fishes.</title>
        <authorList>
            <person name="Parey E."/>
            <person name="Louis A."/>
            <person name="Montfort J."/>
            <person name="Bouchez O."/>
            <person name="Roques C."/>
            <person name="Iampietro C."/>
            <person name="Lluch J."/>
            <person name="Castinel A."/>
            <person name="Donnadieu C."/>
            <person name="Desvignes T."/>
            <person name="Floi Bucao C."/>
            <person name="Jouanno E."/>
            <person name="Wen M."/>
            <person name="Mejri S."/>
            <person name="Dirks R."/>
            <person name="Jansen H."/>
            <person name="Henkel C."/>
            <person name="Chen W.J."/>
            <person name="Zahm M."/>
            <person name="Cabau C."/>
            <person name="Klopp C."/>
            <person name="Thompson A.W."/>
            <person name="Robinson-Rechavi M."/>
            <person name="Braasch I."/>
            <person name="Lecointre G."/>
            <person name="Bobe J."/>
            <person name="Postlethwait J.H."/>
            <person name="Berthelot C."/>
            <person name="Roest Crollius H."/>
            <person name="Guiguen Y."/>
        </authorList>
    </citation>
    <scope>NUCLEOTIDE SEQUENCE</scope>
    <source>
        <strain evidence="3">Concon-B</strain>
    </source>
</reference>
<keyword evidence="2" id="KW-0472">Membrane</keyword>
<proteinExistence type="predicted"/>
<keyword evidence="4" id="KW-1185">Reference proteome</keyword>
<protein>
    <submittedName>
        <fullName evidence="3">Uncharacterized protein</fullName>
    </submittedName>
</protein>
<evidence type="ECO:0000313" key="4">
    <source>
        <dbReference type="Proteomes" id="UP001152803"/>
    </source>
</evidence>
<evidence type="ECO:0000313" key="3">
    <source>
        <dbReference type="EMBL" id="KAJ8282917.1"/>
    </source>
</evidence>
<feature type="region of interest" description="Disordered" evidence="1">
    <location>
        <begin position="40"/>
        <end position="89"/>
    </location>
</feature>
<gene>
    <name evidence="3" type="ORF">COCON_G00054360</name>
</gene>
<dbReference type="AlphaFoldDB" id="A0A9Q1DW59"/>
<comment type="caution">
    <text evidence="3">The sequence shown here is derived from an EMBL/GenBank/DDBJ whole genome shotgun (WGS) entry which is preliminary data.</text>
</comment>
<keyword evidence="2" id="KW-0812">Transmembrane</keyword>
<feature type="compositionally biased region" description="Basic and acidic residues" evidence="1">
    <location>
        <begin position="44"/>
        <end position="60"/>
    </location>
</feature>
<evidence type="ECO:0000256" key="1">
    <source>
        <dbReference type="SAM" id="MobiDB-lite"/>
    </source>
</evidence>
<name>A0A9Q1DW59_CONCO</name>
<dbReference type="EMBL" id="JAFJMO010000003">
    <property type="protein sequence ID" value="KAJ8282917.1"/>
    <property type="molecule type" value="Genomic_DNA"/>
</dbReference>
<feature type="compositionally biased region" description="Acidic residues" evidence="1">
    <location>
        <begin position="71"/>
        <end position="89"/>
    </location>
</feature>
<organism evidence="3 4">
    <name type="scientific">Conger conger</name>
    <name type="common">Conger eel</name>
    <name type="synonym">Muraena conger</name>
    <dbReference type="NCBI Taxonomy" id="82655"/>
    <lineage>
        <taxon>Eukaryota</taxon>
        <taxon>Metazoa</taxon>
        <taxon>Chordata</taxon>
        <taxon>Craniata</taxon>
        <taxon>Vertebrata</taxon>
        <taxon>Euteleostomi</taxon>
        <taxon>Actinopterygii</taxon>
        <taxon>Neopterygii</taxon>
        <taxon>Teleostei</taxon>
        <taxon>Anguilliformes</taxon>
        <taxon>Congridae</taxon>
        <taxon>Conger</taxon>
    </lineage>
</organism>
<evidence type="ECO:0000256" key="2">
    <source>
        <dbReference type="SAM" id="Phobius"/>
    </source>
</evidence>
<accession>A0A9Q1DW59</accession>
<keyword evidence="2" id="KW-1133">Transmembrane helix</keyword>
<dbReference type="Proteomes" id="UP001152803">
    <property type="component" value="Unassembled WGS sequence"/>
</dbReference>
<feature type="transmembrane region" description="Helical" evidence="2">
    <location>
        <begin position="12"/>
        <end position="34"/>
    </location>
</feature>
<sequence>MDSGEVTQSDDMSVMVGVVVTSLAIVVASLWLFYRRRARNGRKGAQEGKGQKDKQLEKSHYTPLRDAGAGQEEEREEEEEEEDDDQSFS</sequence>